<dbReference type="SUPFAM" id="SSF52540">
    <property type="entry name" value="P-loop containing nucleoside triphosphate hydrolases"/>
    <property type="match status" value="1"/>
</dbReference>
<feature type="domain" description="DNA mismatch repair proteins mutS family" evidence="5">
    <location>
        <begin position="2"/>
        <end position="67"/>
    </location>
</feature>
<dbReference type="GO" id="GO:0005524">
    <property type="term" value="F:ATP binding"/>
    <property type="evidence" value="ECO:0007669"/>
    <property type="project" value="UniProtKB-KW"/>
</dbReference>
<comment type="similarity">
    <text evidence="1">Belongs to the DNA mismatch repair MutS family.</text>
</comment>
<comment type="caution">
    <text evidence="6">The sequence shown here is derived from an EMBL/GenBank/DDBJ whole genome shotgun (WGS) entry which is preliminary data.</text>
</comment>
<organism evidence="6 7">
    <name type="scientific">Stephania japonica</name>
    <dbReference type="NCBI Taxonomy" id="461633"/>
    <lineage>
        <taxon>Eukaryota</taxon>
        <taxon>Viridiplantae</taxon>
        <taxon>Streptophyta</taxon>
        <taxon>Embryophyta</taxon>
        <taxon>Tracheophyta</taxon>
        <taxon>Spermatophyta</taxon>
        <taxon>Magnoliopsida</taxon>
        <taxon>Ranunculales</taxon>
        <taxon>Menispermaceae</taxon>
        <taxon>Menispermoideae</taxon>
        <taxon>Cissampelideae</taxon>
        <taxon>Stephania</taxon>
    </lineage>
</organism>
<dbReference type="GO" id="GO:0140664">
    <property type="term" value="F:ATP-dependent DNA damage sensor activity"/>
    <property type="evidence" value="ECO:0007669"/>
    <property type="project" value="InterPro"/>
</dbReference>
<accession>A0AAP0I0I0</accession>
<proteinExistence type="inferred from homology"/>
<dbReference type="InterPro" id="IPR027417">
    <property type="entry name" value="P-loop_NTPase"/>
</dbReference>
<dbReference type="GO" id="GO:0006298">
    <property type="term" value="P:mismatch repair"/>
    <property type="evidence" value="ECO:0007669"/>
    <property type="project" value="InterPro"/>
</dbReference>
<dbReference type="Gene3D" id="3.40.50.300">
    <property type="entry name" value="P-loop containing nucleotide triphosphate hydrolases"/>
    <property type="match status" value="1"/>
</dbReference>
<dbReference type="PANTHER" id="PTHR11361:SF21">
    <property type="entry name" value="MUTS PROTEIN HOMOLOG 4"/>
    <property type="match status" value="1"/>
</dbReference>
<keyword evidence="3" id="KW-0067">ATP-binding</keyword>
<reference evidence="6 7" key="1">
    <citation type="submission" date="2024-01" db="EMBL/GenBank/DDBJ databases">
        <title>Genome assemblies of Stephania.</title>
        <authorList>
            <person name="Yang L."/>
        </authorList>
    </citation>
    <scope>NUCLEOTIDE SEQUENCE [LARGE SCALE GENOMIC DNA]</scope>
    <source>
        <strain evidence="6">QJT</strain>
        <tissue evidence="6">Leaf</tissue>
    </source>
</reference>
<evidence type="ECO:0000256" key="4">
    <source>
        <dbReference type="ARBA" id="ARBA00023125"/>
    </source>
</evidence>
<protein>
    <recommendedName>
        <fullName evidence="5">DNA mismatch repair proteins mutS family domain-containing protein</fullName>
    </recommendedName>
</protein>
<name>A0AAP0I0I0_9MAGN</name>
<dbReference type="Pfam" id="PF00488">
    <property type="entry name" value="MutS_V"/>
    <property type="match status" value="1"/>
</dbReference>
<dbReference type="InterPro" id="IPR000432">
    <property type="entry name" value="DNA_mismatch_repair_MutS_C"/>
</dbReference>
<keyword evidence="4" id="KW-0238">DNA-binding</keyword>
<evidence type="ECO:0000313" key="6">
    <source>
        <dbReference type="EMBL" id="KAK9102959.1"/>
    </source>
</evidence>
<dbReference type="Proteomes" id="UP001417504">
    <property type="component" value="Unassembled WGS sequence"/>
</dbReference>
<dbReference type="GO" id="GO:0005634">
    <property type="term" value="C:nucleus"/>
    <property type="evidence" value="ECO:0007669"/>
    <property type="project" value="TreeGrafter"/>
</dbReference>
<evidence type="ECO:0000256" key="2">
    <source>
        <dbReference type="ARBA" id="ARBA00022741"/>
    </source>
</evidence>
<dbReference type="PANTHER" id="PTHR11361">
    <property type="entry name" value="DNA MISMATCH REPAIR PROTEIN MUTS FAMILY MEMBER"/>
    <property type="match status" value="1"/>
</dbReference>
<dbReference type="InterPro" id="IPR045076">
    <property type="entry name" value="MutS"/>
</dbReference>
<evidence type="ECO:0000256" key="1">
    <source>
        <dbReference type="ARBA" id="ARBA00006271"/>
    </source>
</evidence>
<gene>
    <name evidence="6" type="ORF">Sjap_020213</name>
</gene>
<dbReference type="GO" id="GO:0007131">
    <property type="term" value="P:reciprocal meiotic recombination"/>
    <property type="evidence" value="ECO:0007669"/>
    <property type="project" value="TreeGrafter"/>
</dbReference>
<dbReference type="AlphaFoldDB" id="A0AAP0I0I0"/>
<dbReference type="GO" id="GO:0030983">
    <property type="term" value="F:mismatched DNA binding"/>
    <property type="evidence" value="ECO:0007669"/>
    <property type="project" value="InterPro"/>
</dbReference>
<keyword evidence="7" id="KW-1185">Reference proteome</keyword>
<evidence type="ECO:0000259" key="5">
    <source>
        <dbReference type="Pfam" id="PF00488"/>
    </source>
</evidence>
<evidence type="ECO:0000256" key="3">
    <source>
        <dbReference type="ARBA" id="ARBA00022840"/>
    </source>
</evidence>
<evidence type="ECO:0000313" key="7">
    <source>
        <dbReference type="Proteomes" id="UP001417504"/>
    </source>
</evidence>
<sequence length="75" mass="8241">MGTGDNLESNSSTFMTEIKETAFVMQNVSSKNLIVMDELGRATTSSDGFAVAWTCCEHLLSLKAQVLKLCFFPML</sequence>
<keyword evidence="2" id="KW-0547">Nucleotide-binding</keyword>
<dbReference type="EMBL" id="JBBNAE010000008">
    <property type="protein sequence ID" value="KAK9102959.1"/>
    <property type="molecule type" value="Genomic_DNA"/>
</dbReference>